<dbReference type="OrthoDB" id="10409612at2759"/>
<dbReference type="EMBL" id="KZ293660">
    <property type="protein sequence ID" value="PBK91954.1"/>
    <property type="molecule type" value="Genomic_DNA"/>
</dbReference>
<evidence type="ECO:0000313" key="2">
    <source>
        <dbReference type="EMBL" id="PBK91954.1"/>
    </source>
</evidence>
<keyword evidence="1" id="KW-0732">Signal</keyword>
<reference evidence="3" key="1">
    <citation type="journal article" date="2017" name="Nat. Ecol. Evol.">
        <title>Genome expansion and lineage-specific genetic innovations in the forest pathogenic fungi Armillaria.</title>
        <authorList>
            <person name="Sipos G."/>
            <person name="Prasanna A.N."/>
            <person name="Walter M.C."/>
            <person name="O'Connor E."/>
            <person name="Balint B."/>
            <person name="Krizsan K."/>
            <person name="Kiss B."/>
            <person name="Hess J."/>
            <person name="Varga T."/>
            <person name="Slot J."/>
            <person name="Riley R."/>
            <person name="Boka B."/>
            <person name="Rigling D."/>
            <person name="Barry K."/>
            <person name="Lee J."/>
            <person name="Mihaltcheva S."/>
            <person name="LaButti K."/>
            <person name="Lipzen A."/>
            <person name="Waldron R."/>
            <person name="Moloney N.M."/>
            <person name="Sperisen C."/>
            <person name="Kredics L."/>
            <person name="Vagvoelgyi C."/>
            <person name="Patrignani A."/>
            <person name="Fitzpatrick D."/>
            <person name="Nagy I."/>
            <person name="Doyle S."/>
            <person name="Anderson J.B."/>
            <person name="Grigoriev I.V."/>
            <person name="Gueldener U."/>
            <person name="Muensterkoetter M."/>
            <person name="Nagy L.G."/>
        </authorList>
    </citation>
    <scope>NUCLEOTIDE SEQUENCE [LARGE SCALE GENOMIC DNA]</scope>
    <source>
        <strain evidence="3">Ar21-2</strain>
    </source>
</reference>
<organism evidence="2 3">
    <name type="scientific">Armillaria gallica</name>
    <name type="common">Bulbous honey fungus</name>
    <name type="synonym">Armillaria bulbosa</name>
    <dbReference type="NCBI Taxonomy" id="47427"/>
    <lineage>
        <taxon>Eukaryota</taxon>
        <taxon>Fungi</taxon>
        <taxon>Dikarya</taxon>
        <taxon>Basidiomycota</taxon>
        <taxon>Agaricomycotina</taxon>
        <taxon>Agaricomycetes</taxon>
        <taxon>Agaricomycetidae</taxon>
        <taxon>Agaricales</taxon>
        <taxon>Marasmiineae</taxon>
        <taxon>Physalacriaceae</taxon>
        <taxon>Armillaria</taxon>
    </lineage>
</organism>
<evidence type="ECO:0000313" key="3">
    <source>
        <dbReference type="Proteomes" id="UP000217790"/>
    </source>
</evidence>
<dbReference type="Proteomes" id="UP000217790">
    <property type="component" value="Unassembled WGS sequence"/>
</dbReference>
<dbReference type="AlphaFoldDB" id="A0A2H3DDS3"/>
<feature type="signal peptide" evidence="1">
    <location>
        <begin position="1"/>
        <end position="17"/>
    </location>
</feature>
<keyword evidence="3" id="KW-1185">Reference proteome</keyword>
<accession>A0A2H3DDS3</accession>
<feature type="chain" id="PRO_5013641932" evidence="1">
    <location>
        <begin position="18"/>
        <end position="63"/>
    </location>
</feature>
<sequence length="63" mass="6973">MFFPRILLFLPIALVVGNPLFGRSEITALQAAFVSLNTTFYNFHQACNSFAIDVDHAHSDSSV</sequence>
<protein>
    <submittedName>
        <fullName evidence="2">Uncharacterized protein</fullName>
    </submittedName>
</protein>
<name>A0A2H3DDS3_ARMGA</name>
<evidence type="ECO:0000256" key="1">
    <source>
        <dbReference type="SAM" id="SignalP"/>
    </source>
</evidence>
<proteinExistence type="predicted"/>
<gene>
    <name evidence="2" type="ORF">ARMGADRAFT_1013716</name>
</gene>
<dbReference type="InParanoid" id="A0A2H3DDS3"/>